<accession>A0A1F4XKI4</accession>
<dbReference type="GO" id="GO:0016746">
    <property type="term" value="F:acyltransferase activity"/>
    <property type="evidence" value="ECO:0007669"/>
    <property type="project" value="InterPro"/>
</dbReference>
<sequence>MQTPYLHLSLYLHSLSSRIIILDSTAKTATLSSLIFIMPKGSSLSLRLKKKLERAITAPLPRPKTREGLERLSIPELYVILEDMVSRDTSMAKLIKDTIVSQYSFLYELIGAVMDVRGKHIDQFTAHHLTMARERKFLERLERAGVPLHTYTEVSEEDISEKPSLLLVTHQGGGWENYMSQGLTGIPCSFVIKGELMKIPFMSDAFRAKKVIPVDRHKISRSPEQRQLEIERIATEVAERLRNRENMLIFFEGTRSSDGEIAATPKRRAWAKDLLTAIDTAWEKNSWHDGIPSFQKLLLVVHTMTAMPDVPEKDVFLSRFRLNTPIAATLVKADGLWVEDSDDKYDPNTLFGKARTVLKKMLVEIILKQN</sequence>
<proteinExistence type="predicted"/>
<dbReference type="SUPFAM" id="SSF69593">
    <property type="entry name" value="Glycerol-3-phosphate (1)-acyltransferase"/>
    <property type="match status" value="1"/>
</dbReference>
<gene>
    <name evidence="2" type="ORF">A2V81_00590</name>
</gene>
<feature type="domain" description="Phospholipid/glycerol acyltransferase" evidence="1">
    <location>
        <begin position="164"/>
        <end position="305"/>
    </location>
</feature>
<dbReference type="AlphaFoldDB" id="A0A1F4XKI4"/>
<evidence type="ECO:0000313" key="2">
    <source>
        <dbReference type="EMBL" id="OGC82221.1"/>
    </source>
</evidence>
<dbReference type="InterPro" id="IPR002123">
    <property type="entry name" value="Plipid/glycerol_acylTrfase"/>
</dbReference>
<dbReference type="Proteomes" id="UP000177614">
    <property type="component" value="Unassembled WGS sequence"/>
</dbReference>
<protein>
    <recommendedName>
        <fullName evidence="1">Phospholipid/glycerol acyltransferase domain-containing protein</fullName>
    </recommendedName>
</protein>
<dbReference type="SMART" id="SM00563">
    <property type="entry name" value="PlsC"/>
    <property type="match status" value="1"/>
</dbReference>
<dbReference type="Pfam" id="PF01553">
    <property type="entry name" value="Acyltransferase"/>
    <property type="match status" value="1"/>
</dbReference>
<comment type="caution">
    <text evidence="2">The sequence shown here is derived from an EMBL/GenBank/DDBJ whole genome shotgun (WGS) entry which is preliminary data.</text>
</comment>
<name>A0A1F4XKI4_9BACT</name>
<evidence type="ECO:0000259" key="1">
    <source>
        <dbReference type="SMART" id="SM00563"/>
    </source>
</evidence>
<reference evidence="2 3" key="1">
    <citation type="journal article" date="2016" name="Nat. Commun.">
        <title>Thousands of microbial genomes shed light on interconnected biogeochemical processes in an aquifer system.</title>
        <authorList>
            <person name="Anantharaman K."/>
            <person name="Brown C.T."/>
            <person name="Hug L.A."/>
            <person name="Sharon I."/>
            <person name="Castelle C.J."/>
            <person name="Probst A.J."/>
            <person name="Thomas B.C."/>
            <person name="Singh A."/>
            <person name="Wilkins M.J."/>
            <person name="Karaoz U."/>
            <person name="Brodie E.L."/>
            <person name="Williams K.H."/>
            <person name="Hubbard S.S."/>
            <person name="Banfield J.F."/>
        </authorList>
    </citation>
    <scope>NUCLEOTIDE SEQUENCE [LARGE SCALE GENOMIC DNA]</scope>
</reference>
<dbReference type="STRING" id="1817814.A2V81_00590"/>
<evidence type="ECO:0000313" key="3">
    <source>
        <dbReference type="Proteomes" id="UP000177614"/>
    </source>
</evidence>
<organism evidence="2 3">
    <name type="scientific">Candidatus Abawacabacteria bacterium RBG_16_42_10</name>
    <dbReference type="NCBI Taxonomy" id="1817814"/>
    <lineage>
        <taxon>Bacteria</taxon>
        <taxon>Candidatus Abawacaibacteriota</taxon>
    </lineage>
</organism>
<dbReference type="EMBL" id="MEWR01000009">
    <property type="protein sequence ID" value="OGC82221.1"/>
    <property type="molecule type" value="Genomic_DNA"/>
</dbReference>